<dbReference type="AlphaFoldDB" id="A0A3L8Q0D8"/>
<reference evidence="1 2" key="1">
    <citation type="submission" date="2018-09" db="EMBL/GenBank/DDBJ databases">
        <title>Phylogeny of the Shewanellaceae, and recommendation for two new genera, Pseudoshewanella and Parashewanella.</title>
        <authorList>
            <person name="Wang G."/>
        </authorList>
    </citation>
    <scope>NUCLEOTIDE SEQUENCE [LARGE SCALE GENOMIC DNA]</scope>
    <source>
        <strain evidence="1 2">C51</strain>
    </source>
</reference>
<protein>
    <submittedName>
        <fullName evidence="1">Uncharacterized protein</fullName>
    </submittedName>
</protein>
<accession>A0A3L8Q0D8</accession>
<sequence>MDVPSELLGNFYWNLMGFQLRWGGMGRCKRGFAGESPLVRFGTQYQGFDLLEFRRNSQPIRSIKDNQ</sequence>
<dbReference type="Proteomes" id="UP000281474">
    <property type="component" value="Unassembled WGS sequence"/>
</dbReference>
<comment type="caution">
    <text evidence="1">The sequence shown here is derived from an EMBL/GenBank/DDBJ whole genome shotgun (WGS) entry which is preliminary data.</text>
</comment>
<organism evidence="1 2">
    <name type="scientific">Parashewanella curva</name>
    <dbReference type="NCBI Taxonomy" id="2338552"/>
    <lineage>
        <taxon>Bacteria</taxon>
        <taxon>Pseudomonadati</taxon>
        <taxon>Pseudomonadota</taxon>
        <taxon>Gammaproteobacteria</taxon>
        <taxon>Alteromonadales</taxon>
        <taxon>Shewanellaceae</taxon>
        <taxon>Parashewanella</taxon>
    </lineage>
</organism>
<dbReference type="EMBL" id="QZEI01000018">
    <property type="protein sequence ID" value="RLV60258.1"/>
    <property type="molecule type" value="Genomic_DNA"/>
</dbReference>
<proteinExistence type="predicted"/>
<dbReference type="RefSeq" id="WP_121838413.1">
    <property type="nucleotide sequence ID" value="NZ_ML014767.1"/>
</dbReference>
<evidence type="ECO:0000313" key="1">
    <source>
        <dbReference type="EMBL" id="RLV60258.1"/>
    </source>
</evidence>
<gene>
    <name evidence="1" type="ORF">D5018_07635</name>
</gene>
<evidence type="ECO:0000313" key="2">
    <source>
        <dbReference type="Proteomes" id="UP000281474"/>
    </source>
</evidence>
<name>A0A3L8Q0D8_9GAMM</name>
<keyword evidence="2" id="KW-1185">Reference proteome</keyword>